<dbReference type="SUPFAM" id="SSF50911">
    <property type="entry name" value="Mannose 6-phosphate receptor domain"/>
    <property type="match status" value="1"/>
</dbReference>
<dbReference type="GO" id="GO:0006491">
    <property type="term" value="P:N-glycan processing"/>
    <property type="evidence" value="ECO:0007669"/>
    <property type="project" value="TreeGrafter"/>
</dbReference>
<dbReference type="Gene3D" id="2.70.130.10">
    <property type="entry name" value="Mannose-6-phosphate receptor binding domain"/>
    <property type="match status" value="1"/>
</dbReference>
<accession>A0A9W7G0H3</accession>
<keyword evidence="3" id="KW-0175">Coiled coil</keyword>
<dbReference type="InterPro" id="IPR039794">
    <property type="entry name" value="Gtb1-like"/>
</dbReference>
<evidence type="ECO:0000256" key="3">
    <source>
        <dbReference type="SAM" id="Coils"/>
    </source>
</evidence>
<dbReference type="GO" id="GO:0017177">
    <property type="term" value="C:glucosidase II complex"/>
    <property type="evidence" value="ECO:0007669"/>
    <property type="project" value="TreeGrafter"/>
</dbReference>
<evidence type="ECO:0000256" key="2">
    <source>
        <dbReference type="ARBA" id="ARBA00022824"/>
    </source>
</evidence>
<dbReference type="Pfam" id="PF12999">
    <property type="entry name" value="PRKCSH-like"/>
    <property type="match status" value="1"/>
</dbReference>
<dbReference type="AlphaFoldDB" id="A0A9W7G0H3"/>
<evidence type="ECO:0000256" key="1">
    <source>
        <dbReference type="ARBA" id="ARBA00022387"/>
    </source>
</evidence>
<dbReference type="InterPro" id="IPR009011">
    <property type="entry name" value="Man6P_isomerase_rcpt-bd_dom_sf"/>
</dbReference>
<dbReference type="EMBL" id="BRYA01000623">
    <property type="protein sequence ID" value="GMI26121.1"/>
    <property type="molecule type" value="Genomic_DNA"/>
</dbReference>
<dbReference type="PANTHER" id="PTHR12630:SF1">
    <property type="entry name" value="GLUCOSIDASE 2 SUBUNIT BETA"/>
    <property type="match status" value="1"/>
</dbReference>
<proteinExistence type="predicted"/>
<organism evidence="6 7">
    <name type="scientific">Triparma columacea</name>
    <dbReference type="NCBI Taxonomy" id="722753"/>
    <lineage>
        <taxon>Eukaryota</taxon>
        <taxon>Sar</taxon>
        <taxon>Stramenopiles</taxon>
        <taxon>Ochrophyta</taxon>
        <taxon>Bolidophyceae</taxon>
        <taxon>Parmales</taxon>
        <taxon>Triparmaceae</taxon>
        <taxon>Triparma</taxon>
    </lineage>
</organism>
<keyword evidence="7" id="KW-1185">Reference proteome</keyword>
<feature type="domain" description="Glucosidase 2 subunit beta-like" evidence="5">
    <location>
        <begin position="374"/>
        <end position="513"/>
    </location>
</feature>
<evidence type="ECO:0000313" key="6">
    <source>
        <dbReference type="EMBL" id="GMI26121.1"/>
    </source>
</evidence>
<sequence>MIGDGYCDCYDTGEDELSYTSACSHVTIHRFQCGAAPTTRETPNLLVPPSFRGSQSIVHSRVNDTICDCCDGSDEPTGTCQNTCDTHYLQAVNYKKSALQVAMKGHIKYEKSLVEAEQKLNATKSKQRALLDEEKATYELGNFVTLYKNNERAFASSPLPRYEYDIQGARLKASRGGKENVSNELRRILSTKCPTWQFTLEDFFATHSLDITDSRRQLVNKRKQPTMMYLNNLLDDPASLALHLFGAVVMTPIKGTLYAISVAWDRYGIEFPEPVDESQSEALSLTNIASIFNPINLLVMLGETAPALDYRRSKVSRKVVNGGRRTLNKYVLKPLATMWEGPEALYNFTVMGASVIMSDPDTHEFRLLAAAEKEIDIHKKVMKDKIEKQREVLNFSYGPLYVIADMCFSAPIDKYNYKVCALEEVTQDATKLGTFAGWFDEEQRKYKIDNGAVCHGVTSVDTKGNSVQVRRSGIVSFSCGDSHSILSVTENQPCVYEIQMQTFLVCDDEELENTTRALEALLTSLGTDGRLGKAKKEAESLIAEASDVLRRKS</sequence>
<protein>
    <recommendedName>
        <fullName evidence="1">Glucosidase 2 subunit beta</fullName>
    </recommendedName>
</protein>
<dbReference type="InterPro" id="IPR036607">
    <property type="entry name" value="PRKCSH"/>
</dbReference>
<evidence type="ECO:0000259" key="5">
    <source>
        <dbReference type="Pfam" id="PF13015"/>
    </source>
</evidence>
<dbReference type="Pfam" id="PF13015">
    <property type="entry name" value="PRKCSH_1"/>
    <property type="match status" value="1"/>
</dbReference>
<comment type="caution">
    <text evidence="6">The sequence shown here is derived from an EMBL/GenBank/DDBJ whole genome shotgun (WGS) entry which is preliminary data.</text>
</comment>
<evidence type="ECO:0000259" key="4">
    <source>
        <dbReference type="Pfam" id="PF12999"/>
    </source>
</evidence>
<feature type="domain" description="Glucosidase II beta subunit N-terminal" evidence="4">
    <location>
        <begin position="3"/>
        <end position="131"/>
    </location>
</feature>
<name>A0A9W7G0H3_9STRA</name>
<gene>
    <name evidence="6" type="ORF">TrCOL_g12171</name>
</gene>
<feature type="coiled-coil region" evidence="3">
    <location>
        <begin position="106"/>
        <end position="133"/>
    </location>
</feature>
<reference evidence="7" key="1">
    <citation type="journal article" date="2023" name="Commun. Biol.">
        <title>Genome analysis of Parmales, the sister group of diatoms, reveals the evolutionary specialization of diatoms from phago-mixotrophs to photoautotrophs.</title>
        <authorList>
            <person name="Ban H."/>
            <person name="Sato S."/>
            <person name="Yoshikawa S."/>
            <person name="Yamada K."/>
            <person name="Nakamura Y."/>
            <person name="Ichinomiya M."/>
            <person name="Sato N."/>
            <person name="Blanc-Mathieu R."/>
            <person name="Endo H."/>
            <person name="Kuwata A."/>
            <person name="Ogata H."/>
        </authorList>
    </citation>
    <scope>NUCLEOTIDE SEQUENCE [LARGE SCALE GENOMIC DNA]</scope>
</reference>
<dbReference type="Proteomes" id="UP001165065">
    <property type="component" value="Unassembled WGS sequence"/>
</dbReference>
<dbReference type="OrthoDB" id="28322at2759"/>
<dbReference type="InterPro" id="IPR028146">
    <property type="entry name" value="PRKCSH_N"/>
</dbReference>
<keyword evidence="2" id="KW-0256">Endoplasmic reticulum</keyword>
<dbReference type="PANTHER" id="PTHR12630">
    <property type="entry name" value="N-LINKED OLIGOSACCHARIDE PROCESSING"/>
    <property type="match status" value="1"/>
</dbReference>
<evidence type="ECO:0000313" key="7">
    <source>
        <dbReference type="Proteomes" id="UP001165065"/>
    </source>
</evidence>